<accession>A0AA35VDH7</accession>
<dbReference type="AlphaFoldDB" id="A0AA35VDH7"/>
<organism evidence="1 2">
    <name type="scientific">Brytella acorum</name>
    <dbReference type="NCBI Taxonomy" id="2959299"/>
    <lineage>
        <taxon>Bacteria</taxon>
        <taxon>Pseudomonadati</taxon>
        <taxon>Pseudomonadota</taxon>
        <taxon>Alphaproteobacteria</taxon>
        <taxon>Acetobacterales</taxon>
        <taxon>Acetobacteraceae</taxon>
        <taxon>Brytella</taxon>
    </lineage>
</organism>
<evidence type="ECO:0000313" key="2">
    <source>
        <dbReference type="Proteomes" id="UP001176960"/>
    </source>
</evidence>
<sequence length="75" mass="8434">MSISTEAREIARLRKRATLAADFLEMDRAIRRVAGMEAKSHPEMRAKARLVLDYPFRPDLIVSLCHDALATGGHE</sequence>
<name>A0AA35VDH7_9PROT</name>
<evidence type="ECO:0000313" key="1">
    <source>
        <dbReference type="EMBL" id="CAI9121280.1"/>
    </source>
</evidence>
<proteinExistence type="predicted"/>
<dbReference type="EMBL" id="CATKSH010000013">
    <property type="protein sequence ID" value="CAI9121280.1"/>
    <property type="molecule type" value="Genomic_DNA"/>
</dbReference>
<protein>
    <submittedName>
        <fullName evidence="1">Uncharacterized protein</fullName>
    </submittedName>
</protein>
<keyword evidence="2" id="KW-1185">Reference proteome</keyword>
<dbReference type="RefSeq" id="WP_289842869.1">
    <property type="nucleotide sequence ID" value="NZ_CATKSH010000013.1"/>
</dbReference>
<reference evidence="1" key="1">
    <citation type="submission" date="2023-03" db="EMBL/GenBank/DDBJ databases">
        <authorList>
            <person name="Cleenwerck I."/>
        </authorList>
    </citation>
    <scope>NUCLEOTIDE SEQUENCE</scope>
    <source>
        <strain evidence="1">LMG 32879</strain>
    </source>
</reference>
<comment type="caution">
    <text evidence="1">The sequence shown here is derived from an EMBL/GenBank/DDBJ whole genome shotgun (WGS) entry which is preliminary data.</text>
</comment>
<dbReference type="Proteomes" id="UP001176960">
    <property type="component" value="Unassembled WGS sequence"/>
</dbReference>
<gene>
    <name evidence="1" type="ORF">LMG32879_002127</name>
</gene>